<keyword evidence="1" id="KW-0472">Membrane</keyword>
<dbReference type="EMBL" id="JARK01001458">
    <property type="protein sequence ID" value="EYB99396.1"/>
    <property type="molecule type" value="Genomic_DNA"/>
</dbReference>
<dbReference type="Proteomes" id="UP000024635">
    <property type="component" value="Unassembled WGS sequence"/>
</dbReference>
<dbReference type="PANTHER" id="PTHR37446">
    <property type="entry name" value="CLAUDIN-LIKE IN CAENORHABDITIS"/>
    <property type="match status" value="1"/>
</dbReference>
<keyword evidence="1" id="KW-0812">Transmembrane</keyword>
<gene>
    <name evidence="2" type="primary">Acey_s0122.g1030</name>
    <name evidence="2" type="ORF">Y032_0122g1030</name>
</gene>
<dbReference type="Gene3D" id="1.20.140.150">
    <property type="match status" value="1"/>
</dbReference>
<feature type="transmembrane region" description="Helical" evidence="1">
    <location>
        <begin position="92"/>
        <end position="115"/>
    </location>
</feature>
<reference evidence="3" key="1">
    <citation type="journal article" date="2015" name="Nat. Genet.">
        <title>The genome and transcriptome of the zoonotic hookworm Ancylostoma ceylanicum identify infection-specific gene families.</title>
        <authorList>
            <person name="Schwarz E.M."/>
            <person name="Hu Y."/>
            <person name="Antoshechkin I."/>
            <person name="Miller M.M."/>
            <person name="Sternberg P.W."/>
            <person name="Aroian R.V."/>
        </authorList>
    </citation>
    <scope>NUCLEOTIDE SEQUENCE</scope>
    <source>
        <strain evidence="3">HY135</strain>
    </source>
</reference>
<keyword evidence="1" id="KW-1133">Transmembrane helix</keyword>
<evidence type="ECO:0000313" key="3">
    <source>
        <dbReference type="Proteomes" id="UP000024635"/>
    </source>
</evidence>
<evidence type="ECO:0008006" key="4">
    <source>
        <dbReference type="Google" id="ProtNLM"/>
    </source>
</evidence>
<feature type="transmembrane region" description="Helical" evidence="1">
    <location>
        <begin position="56"/>
        <end position="80"/>
    </location>
</feature>
<protein>
    <recommendedName>
        <fullName evidence="4">MARVEL domain-containing protein</fullName>
    </recommendedName>
</protein>
<dbReference type="AlphaFoldDB" id="A0A016T9R0"/>
<dbReference type="OrthoDB" id="10304671at2759"/>
<evidence type="ECO:0000313" key="2">
    <source>
        <dbReference type="EMBL" id="EYB99396.1"/>
    </source>
</evidence>
<sequence>MCVFSACGQVLFGLIMAGAAVMTGFATFKQNEGKLYNWDCLLDEIKCNELERKQILYMRLVAAFTCLSFIFELICIGYDLATFYICCLRDYIIHPLSCLAFLTFSFLMTVVIIYAVVQNHGFGYQTDEEDYGYTYWLIVASTVLAGIDIIVASITVFFAETTVFSFSM</sequence>
<evidence type="ECO:0000256" key="1">
    <source>
        <dbReference type="SAM" id="Phobius"/>
    </source>
</evidence>
<comment type="caution">
    <text evidence="2">The sequence shown here is derived from an EMBL/GenBank/DDBJ whole genome shotgun (WGS) entry which is preliminary data.</text>
</comment>
<proteinExistence type="predicted"/>
<keyword evidence="3" id="KW-1185">Reference proteome</keyword>
<dbReference type="PANTHER" id="PTHR37446:SF1">
    <property type="entry name" value="CLAUDIN"/>
    <property type="match status" value="1"/>
</dbReference>
<organism evidence="2 3">
    <name type="scientific">Ancylostoma ceylanicum</name>
    <dbReference type="NCBI Taxonomy" id="53326"/>
    <lineage>
        <taxon>Eukaryota</taxon>
        <taxon>Metazoa</taxon>
        <taxon>Ecdysozoa</taxon>
        <taxon>Nematoda</taxon>
        <taxon>Chromadorea</taxon>
        <taxon>Rhabditida</taxon>
        <taxon>Rhabditina</taxon>
        <taxon>Rhabditomorpha</taxon>
        <taxon>Strongyloidea</taxon>
        <taxon>Ancylostomatidae</taxon>
        <taxon>Ancylostomatinae</taxon>
        <taxon>Ancylostoma</taxon>
    </lineage>
</organism>
<feature type="transmembrane region" description="Helical" evidence="1">
    <location>
        <begin position="135"/>
        <end position="159"/>
    </location>
</feature>
<name>A0A016T9R0_9BILA</name>
<accession>A0A016T9R0</accession>